<keyword evidence="1" id="KW-0175">Coiled coil</keyword>
<feature type="coiled-coil region" evidence="1">
    <location>
        <begin position="231"/>
        <end position="258"/>
    </location>
</feature>
<evidence type="ECO:0000313" key="4">
    <source>
        <dbReference type="Proteomes" id="UP001470230"/>
    </source>
</evidence>
<feature type="domain" description="F5/8 type C" evidence="2">
    <location>
        <begin position="361"/>
        <end position="478"/>
    </location>
</feature>
<dbReference type="InterPro" id="IPR008979">
    <property type="entry name" value="Galactose-bd-like_sf"/>
</dbReference>
<dbReference type="SUPFAM" id="SSF49785">
    <property type="entry name" value="Galactose-binding domain-like"/>
    <property type="match status" value="1"/>
</dbReference>
<dbReference type="EMBL" id="JAPFFF010000006">
    <property type="protein sequence ID" value="KAK8887947.1"/>
    <property type="molecule type" value="Genomic_DNA"/>
</dbReference>
<dbReference type="Pfam" id="PF00754">
    <property type="entry name" value="F5_F8_type_C"/>
    <property type="match status" value="1"/>
</dbReference>
<protein>
    <recommendedName>
        <fullName evidence="2">F5/8 type C domain-containing protein</fullName>
    </recommendedName>
</protein>
<proteinExistence type="predicted"/>
<evidence type="ECO:0000256" key="1">
    <source>
        <dbReference type="SAM" id="Coils"/>
    </source>
</evidence>
<evidence type="ECO:0000259" key="2">
    <source>
        <dbReference type="Pfam" id="PF00754"/>
    </source>
</evidence>
<name>A0ABR2K9Y8_9EUKA</name>
<dbReference type="Gene3D" id="2.60.120.260">
    <property type="entry name" value="Galactose-binding domain-like"/>
    <property type="match status" value="1"/>
</dbReference>
<reference evidence="3 4" key="1">
    <citation type="submission" date="2024-04" db="EMBL/GenBank/DDBJ databases">
        <title>Tritrichomonas musculus Genome.</title>
        <authorList>
            <person name="Alves-Ferreira E."/>
            <person name="Grigg M."/>
            <person name="Lorenzi H."/>
            <person name="Galac M."/>
        </authorList>
    </citation>
    <scope>NUCLEOTIDE SEQUENCE [LARGE SCALE GENOMIC DNA]</scope>
    <source>
        <strain evidence="3 4">EAF2021</strain>
    </source>
</reference>
<evidence type="ECO:0000313" key="3">
    <source>
        <dbReference type="EMBL" id="KAK8887947.1"/>
    </source>
</evidence>
<dbReference type="Proteomes" id="UP001470230">
    <property type="component" value="Unassembled WGS sequence"/>
</dbReference>
<gene>
    <name evidence="3" type="ORF">M9Y10_039006</name>
</gene>
<organism evidence="3 4">
    <name type="scientific">Tritrichomonas musculus</name>
    <dbReference type="NCBI Taxonomy" id="1915356"/>
    <lineage>
        <taxon>Eukaryota</taxon>
        <taxon>Metamonada</taxon>
        <taxon>Parabasalia</taxon>
        <taxon>Tritrichomonadida</taxon>
        <taxon>Tritrichomonadidae</taxon>
        <taxon>Tritrichomonas</taxon>
    </lineage>
</organism>
<accession>A0ABR2K9Y8</accession>
<comment type="caution">
    <text evidence="3">The sequence shown here is derived from an EMBL/GenBank/DDBJ whole genome shotgun (WGS) entry which is preliminary data.</text>
</comment>
<sequence length="502" mass="59637">MQSFPRQQPEIEFAINSKIYKASYYTFCSYCGKFRDDPNIKQYQVKSEVSEDSFKNFLEACKGKFYNINASNYEDLLKLCEEFQGDQIRQDIIDFIKEKKDINLLSYYSTISKHNSDQNYDDTVESVANSIAEKLDEHISDPELINLDEEALLKVLFNDNIKTNKVSENQIFDVAWKKAPDTKSQLFSHINFSNLSEVNLDKLFKRSLDQMPDSIDTKCIWDFLTKNHEANKQNSEEIKDLKNKLEIMQAENNEKLDKVKIDFENYLKWKKDRDDEYKDLKVNNNNLRESYFNLFNSYQDVLNDKIGTSEKCMQLNDSQNKMFAKLFPFKGIVYKLKKENGDNISEYIKIKVPNEGKSTSEYDPYDLFNYEDGRERCYYHNLKQDHPINENWIQFDFLDNPYIFYAISIETNYFGSCFNHPKDFEILGSNDENDWEQIFITEDDKYLNGMGKHHTYFFENKDKSYRFIRFKQNDSHSQYKDRYGIIALAAIEFFGKDVNQDE</sequence>
<keyword evidence="4" id="KW-1185">Reference proteome</keyword>
<dbReference type="InterPro" id="IPR000421">
    <property type="entry name" value="FA58C"/>
</dbReference>